<dbReference type="OrthoDB" id="5415741at2759"/>
<feature type="non-terminal residue" evidence="2">
    <location>
        <position position="1"/>
    </location>
</feature>
<dbReference type="SUPFAM" id="SSF88659">
    <property type="entry name" value="Sigma3 and sigma4 domains of RNA polymerase sigma factors"/>
    <property type="match status" value="1"/>
</dbReference>
<evidence type="ECO:0000313" key="2">
    <source>
        <dbReference type="EMBL" id="EFQ30217.1"/>
    </source>
</evidence>
<dbReference type="Pfam" id="PF13384">
    <property type="entry name" value="HTH_23"/>
    <property type="match status" value="1"/>
</dbReference>
<accession>E3QH55</accession>
<dbReference type="Gene3D" id="1.10.10.10">
    <property type="entry name" value="Winged helix-like DNA-binding domain superfamily/Winged helix DNA-binding domain"/>
    <property type="match status" value="1"/>
</dbReference>
<reference evidence="3" key="1">
    <citation type="journal article" date="2012" name="Nat. Genet.">
        <title>Lifestyle transitions in plant pathogenic Colletotrichum fungi deciphered by genome and transcriptome analyses.</title>
        <authorList>
            <person name="O'Connell R.J."/>
            <person name="Thon M.R."/>
            <person name="Hacquard S."/>
            <person name="Amyotte S.G."/>
            <person name="Kleemann J."/>
            <person name="Torres M.F."/>
            <person name="Damm U."/>
            <person name="Buiate E.A."/>
            <person name="Epstein L."/>
            <person name="Alkan N."/>
            <person name="Altmueller J."/>
            <person name="Alvarado-Balderrama L."/>
            <person name="Bauser C.A."/>
            <person name="Becker C."/>
            <person name="Birren B.W."/>
            <person name="Chen Z."/>
            <person name="Choi J."/>
            <person name="Crouch J.A."/>
            <person name="Duvick J.P."/>
            <person name="Farman M.A."/>
            <person name="Gan P."/>
            <person name="Heiman D."/>
            <person name="Henrissat B."/>
            <person name="Howard R.J."/>
            <person name="Kabbage M."/>
            <person name="Koch C."/>
            <person name="Kracher B."/>
            <person name="Kubo Y."/>
            <person name="Law A.D."/>
            <person name="Lebrun M.-H."/>
            <person name="Lee Y.-H."/>
            <person name="Miyara I."/>
            <person name="Moore N."/>
            <person name="Neumann U."/>
            <person name="Nordstroem K."/>
            <person name="Panaccione D.G."/>
            <person name="Panstruga R."/>
            <person name="Place M."/>
            <person name="Proctor R.H."/>
            <person name="Prusky D."/>
            <person name="Rech G."/>
            <person name="Reinhardt R."/>
            <person name="Rollins J.A."/>
            <person name="Rounsley S."/>
            <person name="Schardl C.L."/>
            <person name="Schwartz D.C."/>
            <person name="Shenoy N."/>
            <person name="Shirasu K."/>
            <person name="Sikhakolli U.R."/>
            <person name="Stueber K."/>
            <person name="Sukno S.A."/>
            <person name="Sweigard J.A."/>
            <person name="Takano Y."/>
            <person name="Takahara H."/>
            <person name="Trail F."/>
            <person name="van der Does H.C."/>
            <person name="Voll L.M."/>
            <person name="Will I."/>
            <person name="Young S."/>
            <person name="Zeng Q."/>
            <person name="Zhang J."/>
            <person name="Zhou S."/>
            <person name="Dickman M.B."/>
            <person name="Schulze-Lefert P."/>
            <person name="Ver Loren van Themaat E."/>
            <person name="Ma L.-J."/>
            <person name="Vaillancourt L.J."/>
        </authorList>
    </citation>
    <scope>NUCLEOTIDE SEQUENCE [LARGE SCALE GENOMIC DNA]</scope>
    <source>
        <strain evidence="3">M1.001 / M2 / FGSC 10212</strain>
    </source>
</reference>
<dbReference type="GeneID" id="24410726"/>
<dbReference type="HOGENOM" id="CLU_033666_7_3_1"/>
<organism evidence="3">
    <name type="scientific">Colletotrichum graminicola (strain M1.001 / M2 / FGSC 10212)</name>
    <name type="common">Maize anthracnose fungus</name>
    <name type="synonym">Glomerella graminicola</name>
    <dbReference type="NCBI Taxonomy" id="645133"/>
    <lineage>
        <taxon>Eukaryota</taxon>
        <taxon>Fungi</taxon>
        <taxon>Dikarya</taxon>
        <taxon>Ascomycota</taxon>
        <taxon>Pezizomycotina</taxon>
        <taxon>Sordariomycetes</taxon>
        <taxon>Hypocreomycetidae</taxon>
        <taxon>Glomerellales</taxon>
        <taxon>Glomerellaceae</taxon>
        <taxon>Colletotrichum</taxon>
        <taxon>Colletotrichum graminicola species complex</taxon>
    </lineage>
</organism>
<gene>
    <name evidence="2" type="ORF">GLRG_05361</name>
</gene>
<proteinExistence type="predicted"/>
<dbReference type="EMBL" id="GG697348">
    <property type="protein sequence ID" value="EFQ30217.1"/>
    <property type="molecule type" value="Genomic_DNA"/>
</dbReference>
<sequence length="88" mass="9526">FTVMARVDPTLRAVVLALRSRIGGKTADEVAQALGIPKRTVNYILARAKKHGFDPTAHTFSLKPEYIDDAPRSGRPRKATSAVADPVV</sequence>
<keyword evidence="3" id="KW-1185">Reference proteome</keyword>
<dbReference type="VEuPathDB" id="FungiDB:GLRG_05361"/>
<dbReference type="InterPro" id="IPR013324">
    <property type="entry name" value="RNA_pol_sigma_r3/r4-like"/>
</dbReference>
<dbReference type="RefSeq" id="XP_008094237.1">
    <property type="nucleotide sequence ID" value="XM_008096046.1"/>
</dbReference>
<protein>
    <submittedName>
        <fullName evidence="2">Uncharacterized protein</fullName>
    </submittedName>
</protein>
<dbReference type="AlphaFoldDB" id="E3QH55"/>
<dbReference type="STRING" id="645133.E3QH55"/>
<evidence type="ECO:0000256" key="1">
    <source>
        <dbReference type="SAM" id="MobiDB-lite"/>
    </source>
</evidence>
<evidence type="ECO:0000313" key="3">
    <source>
        <dbReference type="Proteomes" id="UP000008782"/>
    </source>
</evidence>
<dbReference type="InterPro" id="IPR036388">
    <property type="entry name" value="WH-like_DNA-bd_sf"/>
</dbReference>
<dbReference type="eggNOG" id="ENOG502RSFV">
    <property type="taxonomic scope" value="Eukaryota"/>
</dbReference>
<feature type="region of interest" description="Disordered" evidence="1">
    <location>
        <begin position="66"/>
        <end position="88"/>
    </location>
</feature>
<dbReference type="Proteomes" id="UP000008782">
    <property type="component" value="Unassembled WGS sequence"/>
</dbReference>
<name>E3QH55_COLGM</name>